<dbReference type="InterPro" id="IPR007459">
    <property type="entry name" value="DNA_pol3_chi"/>
</dbReference>
<dbReference type="EC" id="2.7.7.7" evidence="1"/>
<dbReference type="GO" id="GO:0006260">
    <property type="term" value="P:DNA replication"/>
    <property type="evidence" value="ECO:0007669"/>
    <property type="project" value="InterPro"/>
</dbReference>
<dbReference type="AlphaFoldDB" id="A0A3B0UT16"/>
<reference evidence="1" key="1">
    <citation type="submission" date="2018-06" db="EMBL/GenBank/DDBJ databases">
        <authorList>
            <person name="Zhirakovskaya E."/>
        </authorList>
    </citation>
    <scope>NUCLEOTIDE SEQUENCE</scope>
</reference>
<proteinExistence type="predicted"/>
<dbReference type="Pfam" id="PF04364">
    <property type="entry name" value="DNA_pol3_chi"/>
    <property type="match status" value="2"/>
</dbReference>
<dbReference type="InterPro" id="IPR036768">
    <property type="entry name" value="PolIII_chi_sf"/>
</dbReference>
<dbReference type="Gene3D" id="3.40.50.10110">
    <property type="entry name" value="DNA polymerase III subunit chi"/>
    <property type="match status" value="1"/>
</dbReference>
<keyword evidence="1" id="KW-0808">Transferase</keyword>
<accession>A0A3B0UT16</accession>
<organism evidence="1">
    <name type="scientific">hydrothermal vent metagenome</name>
    <dbReference type="NCBI Taxonomy" id="652676"/>
    <lineage>
        <taxon>unclassified sequences</taxon>
        <taxon>metagenomes</taxon>
        <taxon>ecological metagenomes</taxon>
    </lineage>
</organism>
<dbReference type="GO" id="GO:0003887">
    <property type="term" value="F:DNA-directed DNA polymerase activity"/>
    <property type="evidence" value="ECO:0007669"/>
    <property type="project" value="UniProtKB-EC"/>
</dbReference>
<evidence type="ECO:0000313" key="1">
    <source>
        <dbReference type="EMBL" id="VAW22816.1"/>
    </source>
</evidence>
<dbReference type="EMBL" id="UOEQ01000431">
    <property type="protein sequence ID" value="VAW22816.1"/>
    <property type="molecule type" value="Genomic_DNA"/>
</dbReference>
<dbReference type="GO" id="GO:0003677">
    <property type="term" value="F:DNA binding"/>
    <property type="evidence" value="ECO:0007669"/>
    <property type="project" value="InterPro"/>
</dbReference>
<protein>
    <submittedName>
        <fullName evidence="1">DNA polymerase III chi subunit</fullName>
        <ecNumber evidence="1">2.7.7.7</ecNumber>
    </submittedName>
</protein>
<name>A0A3B0UT16_9ZZZZ</name>
<gene>
    <name evidence="1" type="ORF">MNBD_ALPHA11-2161</name>
</gene>
<sequence>MTEVFFYHLEHRPLEQVLPVLLEKSLERGWNSLVHVGKDISIIEGEENEPSNSRKQQNSPIGFLDKALWAFRDDSFLPHCIYDPKKSSSENPEREEYEKQSILLCAGEKTLKGENPNNAQIKFYVAGAVPTGLENMEAGQYKRLVFMFDGHDPDVVVEARQVWKNLSKTHQATYWQQDESGNWMKKA</sequence>
<dbReference type="SUPFAM" id="SSF102400">
    <property type="entry name" value="DNA polymerase III chi subunit"/>
    <property type="match status" value="2"/>
</dbReference>
<keyword evidence="1" id="KW-0548">Nucleotidyltransferase</keyword>